<organism evidence="3">
    <name type="scientific">Triticum urartu</name>
    <name type="common">Red wild einkorn</name>
    <name type="synonym">Crithodium urartu</name>
    <dbReference type="NCBI Taxonomy" id="4572"/>
    <lineage>
        <taxon>Eukaryota</taxon>
        <taxon>Viridiplantae</taxon>
        <taxon>Streptophyta</taxon>
        <taxon>Embryophyta</taxon>
        <taxon>Tracheophyta</taxon>
        <taxon>Spermatophyta</taxon>
        <taxon>Magnoliopsida</taxon>
        <taxon>Liliopsida</taxon>
        <taxon>Poales</taxon>
        <taxon>Poaceae</taxon>
        <taxon>BOP clade</taxon>
        <taxon>Pooideae</taxon>
        <taxon>Triticodae</taxon>
        <taxon>Triticeae</taxon>
        <taxon>Triticinae</taxon>
        <taxon>Triticum</taxon>
    </lineage>
</organism>
<protein>
    <submittedName>
        <fullName evidence="3">Cytoplasmic phosphatidylinositol transfer protein 1</fullName>
    </submittedName>
</protein>
<dbReference type="SUPFAM" id="SSF55961">
    <property type="entry name" value="Bet v1-like"/>
    <property type="match status" value="1"/>
</dbReference>
<dbReference type="FunFam" id="3.30.530.20:FF:000028">
    <property type="entry name" value="Phosphatidylinositol transfer protein 5"/>
    <property type="match status" value="1"/>
</dbReference>
<dbReference type="PANTHER" id="PTHR10658">
    <property type="entry name" value="PHOSPHATIDYLINOSITOL TRANSFER PROTEIN"/>
    <property type="match status" value="1"/>
</dbReference>
<reference evidence="3" key="1">
    <citation type="journal article" date="2013" name="Nature">
        <title>Draft genome of the wheat A-genome progenitor Triticum urartu.</title>
        <authorList>
            <person name="Ling H.Q."/>
            <person name="Zhao S."/>
            <person name="Liu D."/>
            <person name="Wang J."/>
            <person name="Sun H."/>
            <person name="Zhang C."/>
            <person name="Fan H."/>
            <person name="Li D."/>
            <person name="Dong L."/>
            <person name="Tao Y."/>
            <person name="Gao C."/>
            <person name="Wu H."/>
            <person name="Li Y."/>
            <person name="Cui Y."/>
            <person name="Guo X."/>
            <person name="Zheng S."/>
            <person name="Wang B."/>
            <person name="Yu K."/>
            <person name="Liang Q."/>
            <person name="Yang W."/>
            <person name="Lou X."/>
            <person name="Chen J."/>
            <person name="Feng M."/>
            <person name="Jian J."/>
            <person name="Zhang X."/>
            <person name="Luo G."/>
            <person name="Jiang Y."/>
            <person name="Liu J."/>
            <person name="Wang Z."/>
            <person name="Sha Y."/>
            <person name="Zhang B."/>
            <person name="Wu H."/>
            <person name="Tang D."/>
            <person name="Shen Q."/>
            <person name="Xue P."/>
            <person name="Zou S."/>
            <person name="Wang X."/>
            <person name="Liu X."/>
            <person name="Wang F."/>
            <person name="Yang Y."/>
            <person name="An X."/>
            <person name="Dong Z."/>
            <person name="Zhang K."/>
            <person name="Zhang X."/>
            <person name="Luo M.C."/>
            <person name="Dvorak J."/>
            <person name="Tong Y."/>
            <person name="Wang J."/>
            <person name="Yang H."/>
            <person name="Li Z."/>
            <person name="Wang D."/>
            <person name="Zhang A."/>
            <person name="Wang J."/>
        </authorList>
    </citation>
    <scope>NUCLEOTIDE SEQUENCE</scope>
</reference>
<comment type="subcellular location">
    <subcellularLocation>
        <location evidence="1">Nucleus</location>
    </subcellularLocation>
</comment>
<dbReference type="Pfam" id="PF02121">
    <property type="entry name" value="IP_trans"/>
    <property type="match status" value="1"/>
</dbReference>
<dbReference type="AlphaFoldDB" id="M7ZTB1"/>
<sequence length="420" mass="48100">MASLSKAIGTTDFASVGGHKWKKYKQQFEAVPESPLFLHCLLGKRAEEFSSLRFRKRAHLRPPNTKLALPPSRYCFRHGSDQGIVSFLSKIFVFMQYRFVCMISYFYFHFVNSCAFVDLPDLDYDPALSRIIMPMSMEEYEIGLSYTIIKMEQQNTNGKEGVEVLQQVPFEDDELGEGQFTSKVYHLQRESLTMDNHERALHPQVLSQCMRTPGPLIQRAEQCPLFSKCSLTIDTVIRPDNGCSENSLGRKETTLRLPYNQAHNLNSQQLAAREVEIVDIASVSRDYWSKVITAPKVDLTTFKSQRTERGPLLNGWMDSCRPVMTIYKLVVMDAPIWGLGERLEDCLIAGERALFLACHRLCFAWIDEWYGMTMEQIREMERHTDLLLKKTLKKAAKPGSKHEGKRKSLKDEIAVVGSCT</sequence>
<dbReference type="Gene3D" id="3.30.530.20">
    <property type="match status" value="1"/>
</dbReference>
<dbReference type="GO" id="GO:0005737">
    <property type="term" value="C:cytoplasm"/>
    <property type="evidence" value="ECO:0007669"/>
    <property type="project" value="UniProtKB-ARBA"/>
</dbReference>
<dbReference type="GO" id="GO:0071944">
    <property type="term" value="C:cell periphery"/>
    <property type="evidence" value="ECO:0007669"/>
    <property type="project" value="UniProtKB-ARBA"/>
</dbReference>
<dbReference type="OMA" id="NELKPDC"/>
<accession>M7ZTB1</accession>
<dbReference type="EMBL" id="KD221288">
    <property type="protein sequence ID" value="EMS51344.1"/>
    <property type="molecule type" value="Genomic_DNA"/>
</dbReference>
<proteinExistence type="predicted"/>
<dbReference type="PRINTS" id="PR00391">
    <property type="entry name" value="PITRANSFER"/>
</dbReference>
<dbReference type="GO" id="GO:0005634">
    <property type="term" value="C:nucleus"/>
    <property type="evidence" value="ECO:0007669"/>
    <property type="project" value="UniProtKB-SubCell"/>
</dbReference>
<evidence type="ECO:0000259" key="2">
    <source>
        <dbReference type="Pfam" id="PF02121"/>
    </source>
</evidence>
<evidence type="ECO:0000256" key="1">
    <source>
        <dbReference type="ARBA" id="ARBA00004123"/>
    </source>
</evidence>
<dbReference type="eggNOG" id="KOG3668">
    <property type="taxonomic scope" value="Eukaryota"/>
</dbReference>
<dbReference type="InterPro" id="IPR023393">
    <property type="entry name" value="START-like_dom_sf"/>
</dbReference>
<dbReference type="InterPro" id="IPR001666">
    <property type="entry name" value="PI_transfer"/>
</dbReference>
<dbReference type="InterPro" id="IPR055261">
    <property type="entry name" value="PI_transfer_N"/>
</dbReference>
<evidence type="ECO:0000313" key="3">
    <source>
        <dbReference type="EMBL" id="EMS51344.1"/>
    </source>
</evidence>
<name>M7ZTB1_TRIUA</name>
<dbReference type="PANTHER" id="PTHR10658:SF11">
    <property type="entry name" value="VIBRATOR, ISOFORM B"/>
    <property type="match status" value="1"/>
</dbReference>
<feature type="domain" description="Phosphatidylinositol transfer protein N-terminal" evidence="2">
    <location>
        <begin position="130"/>
        <end position="384"/>
    </location>
</feature>
<dbReference type="GO" id="GO:0008526">
    <property type="term" value="F:phosphatidylinositol transfer activity"/>
    <property type="evidence" value="ECO:0007669"/>
    <property type="project" value="UniProtKB-ARBA"/>
</dbReference>
<gene>
    <name evidence="3" type="ORF">TRIUR3_32537</name>
</gene>
<dbReference type="STRING" id="4572.M7ZTB1"/>